<dbReference type="RefSeq" id="WP_012793313.1">
    <property type="nucleotide sequence ID" value="NC_013132.1"/>
</dbReference>
<dbReference type="OrthoDB" id="668461at2"/>
<reference evidence="1 2" key="2">
    <citation type="journal article" date="2010" name="Stand. Genomic Sci.">
        <title>Complete genome sequence of Chitinophaga pinensis type strain (UQM 2034).</title>
        <authorList>
            <person name="Glavina Del Rio T."/>
            <person name="Abt B."/>
            <person name="Spring S."/>
            <person name="Lapidus A."/>
            <person name="Nolan M."/>
            <person name="Tice H."/>
            <person name="Copeland A."/>
            <person name="Cheng J.F."/>
            <person name="Chen F."/>
            <person name="Bruce D."/>
            <person name="Goodwin L."/>
            <person name="Pitluck S."/>
            <person name="Ivanova N."/>
            <person name="Mavromatis K."/>
            <person name="Mikhailova N."/>
            <person name="Pati A."/>
            <person name="Chen A."/>
            <person name="Palaniappan K."/>
            <person name="Land M."/>
            <person name="Hauser L."/>
            <person name="Chang Y.J."/>
            <person name="Jeffries C.D."/>
            <person name="Chain P."/>
            <person name="Saunders E."/>
            <person name="Detter J.C."/>
            <person name="Brettin T."/>
            <person name="Rohde M."/>
            <person name="Goker M."/>
            <person name="Bristow J."/>
            <person name="Eisen J.A."/>
            <person name="Markowitz V."/>
            <person name="Hugenholtz P."/>
            <person name="Kyrpides N.C."/>
            <person name="Klenk H.P."/>
            <person name="Lucas S."/>
        </authorList>
    </citation>
    <scope>NUCLEOTIDE SEQUENCE [LARGE SCALE GENOMIC DNA]</scope>
    <source>
        <strain evidence="2">ATCC 43595 / DSM 2588 / LMG 13176 / NBRC 15968 / NCIMB 11800 / UQM 2034</strain>
    </source>
</reference>
<proteinExistence type="predicted"/>
<dbReference type="Proteomes" id="UP000002215">
    <property type="component" value="Chromosome"/>
</dbReference>
<dbReference type="EMBL" id="CP001699">
    <property type="protein sequence ID" value="ACU63146.1"/>
    <property type="molecule type" value="Genomic_DNA"/>
</dbReference>
<gene>
    <name evidence="1" type="ordered locus">Cpin_5725</name>
</gene>
<dbReference type="AlphaFoldDB" id="A0A979G9B8"/>
<sequence length="123" mass="13753">MNKRVLYLLFFVVVVAVSSIFGKGADAKIAKATFTEIGFQKDASYYYTFYINLSKEEVTSLAYIQVQNNATGQLLKLDNFKGDVAYWKGSQFMIKDTATVSFFDGDKLVTKKLIGVIEGGMKM</sequence>
<dbReference type="KEGG" id="cpi:Cpin_5725"/>
<accession>A0A979G9B8</accession>
<name>A0A979G9B8_CHIPD</name>
<evidence type="ECO:0000313" key="2">
    <source>
        <dbReference type="Proteomes" id="UP000002215"/>
    </source>
</evidence>
<protein>
    <submittedName>
        <fullName evidence="1">Uncharacterized protein</fullName>
    </submittedName>
</protein>
<evidence type="ECO:0000313" key="1">
    <source>
        <dbReference type="EMBL" id="ACU63146.1"/>
    </source>
</evidence>
<reference evidence="2" key="1">
    <citation type="submission" date="2009-08" db="EMBL/GenBank/DDBJ databases">
        <title>The complete genome of Chitinophaga pinensis DSM 2588.</title>
        <authorList>
            <consortium name="US DOE Joint Genome Institute (JGI-PGF)"/>
            <person name="Lucas S."/>
            <person name="Copeland A."/>
            <person name="Lapidus A."/>
            <person name="Glavina del Rio T."/>
            <person name="Dalin E."/>
            <person name="Tice H."/>
            <person name="Bruce D."/>
            <person name="Goodwin L."/>
            <person name="Pitluck S."/>
            <person name="Kyrpides N."/>
            <person name="Mavromatis K."/>
            <person name="Ivanova N."/>
            <person name="Mikhailova N."/>
            <person name="Sims D."/>
            <person name="Meinche L."/>
            <person name="Brettin T."/>
            <person name="Detter J.C."/>
            <person name="Han C."/>
            <person name="Larimer F."/>
            <person name="Land M."/>
            <person name="Hauser L."/>
            <person name="Markowitz V."/>
            <person name="Cheng J.-F."/>
            <person name="Hugenholtz P."/>
            <person name="Woyke T."/>
            <person name="Wu D."/>
            <person name="Spring S."/>
            <person name="Klenk H.-P."/>
            <person name="Eisen J.A."/>
        </authorList>
    </citation>
    <scope>NUCLEOTIDE SEQUENCE [LARGE SCALE GENOMIC DNA]</scope>
    <source>
        <strain evidence="2">ATCC 43595 / DSM 2588 / LMG 13176 / NBRC 15968 / NCIMB 11800 / UQM 2034</strain>
    </source>
</reference>
<organism evidence="1 2">
    <name type="scientific">Chitinophaga pinensis (strain ATCC 43595 / DSM 2588 / LMG 13176 / NBRC 15968 / NCIMB 11800 / UQM 2034)</name>
    <dbReference type="NCBI Taxonomy" id="485918"/>
    <lineage>
        <taxon>Bacteria</taxon>
        <taxon>Pseudomonadati</taxon>
        <taxon>Bacteroidota</taxon>
        <taxon>Chitinophagia</taxon>
        <taxon>Chitinophagales</taxon>
        <taxon>Chitinophagaceae</taxon>
        <taxon>Chitinophaga</taxon>
    </lineage>
</organism>